<name>A0A6A6KPY2_HEVBR</name>
<dbReference type="AlphaFoldDB" id="A0A6A6KPY2"/>
<gene>
    <name evidence="2" type="ORF">GH714_015147</name>
</gene>
<feature type="compositionally biased region" description="Polar residues" evidence="1">
    <location>
        <begin position="16"/>
        <end position="29"/>
    </location>
</feature>
<keyword evidence="3" id="KW-1185">Reference proteome</keyword>
<feature type="compositionally biased region" description="Polar residues" evidence="1">
    <location>
        <begin position="42"/>
        <end position="53"/>
    </location>
</feature>
<comment type="caution">
    <text evidence="2">The sequence shown here is derived from an EMBL/GenBank/DDBJ whole genome shotgun (WGS) entry which is preliminary data.</text>
</comment>
<protein>
    <submittedName>
        <fullName evidence="2">Uncharacterized protein</fullName>
    </submittedName>
</protein>
<evidence type="ECO:0000313" key="3">
    <source>
        <dbReference type="Proteomes" id="UP000467840"/>
    </source>
</evidence>
<organism evidence="2 3">
    <name type="scientific">Hevea brasiliensis</name>
    <name type="common">Para rubber tree</name>
    <name type="synonym">Siphonia brasiliensis</name>
    <dbReference type="NCBI Taxonomy" id="3981"/>
    <lineage>
        <taxon>Eukaryota</taxon>
        <taxon>Viridiplantae</taxon>
        <taxon>Streptophyta</taxon>
        <taxon>Embryophyta</taxon>
        <taxon>Tracheophyta</taxon>
        <taxon>Spermatophyta</taxon>
        <taxon>Magnoliopsida</taxon>
        <taxon>eudicotyledons</taxon>
        <taxon>Gunneridae</taxon>
        <taxon>Pentapetalae</taxon>
        <taxon>rosids</taxon>
        <taxon>fabids</taxon>
        <taxon>Malpighiales</taxon>
        <taxon>Euphorbiaceae</taxon>
        <taxon>Crotonoideae</taxon>
        <taxon>Micrandreae</taxon>
        <taxon>Hevea</taxon>
    </lineage>
</organism>
<feature type="compositionally biased region" description="Basic and acidic residues" evidence="1">
    <location>
        <begin position="30"/>
        <end position="41"/>
    </location>
</feature>
<reference evidence="2 3" key="1">
    <citation type="journal article" date="2020" name="Mol. Plant">
        <title>The Chromosome-Based Rubber Tree Genome Provides New Insights into Spurge Genome Evolution and Rubber Biosynthesis.</title>
        <authorList>
            <person name="Liu J."/>
            <person name="Shi C."/>
            <person name="Shi C.C."/>
            <person name="Li W."/>
            <person name="Zhang Q.J."/>
            <person name="Zhang Y."/>
            <person name="Li K."/>
            <person name="Lu H.F."/>
            <person name="Shi C."/>
            <person name="Zhu S.T."/>
            <person name="Xiao Z.Y."/>
            <person name="Nan H."/>
            <person name="Yue Y."/>
            <person name="Zhu X.G."/>
            <person name="Wu Y."/>
            <person name="Hong X.N."/>
            <person name="Fan G.Y."/>
            <person name="Tong Y."/>
            <person name="Zhang D."/>
            <person name="Mao C.L."/>
            <person name="Liu Y.L."/>
            <person name="Hao S.J."/>
            <person name="Liu W.Q."/>
            <person name="Lv M.Q."/>
            <person name="Zhang H.B."/>
            <person name="Liu Y."/>
            <person name="Hu-Tang G.R."/>
            <person name="Wang J.P."/>
            <person name="Wang J.H."/>
            <person name="Sun Y.H."/>
            <person name="Ni S.B."/>
            <person name="Chen W.B."/>
            <person name="Zhang X.C."/>
            <person name="Jiao Y.N."/>
            <person name="Eichler E.E."/>
            <person name="Li G.H."/>
            <person name="Liu X."/>
            <person name="Gao L.Z."/>
        </authorList>
    </citation>
    <scope>NUCLEOTIDE SEQUENCE [LARGE SCALE GENOMIC DNA]</scope>
    <source>
        <strain evidence="3">cv. GT1</strain>
        <tissue evidence="2">Leaf</tissue>
    </source>
</reference>
<accession>A0A6A6KPY2</accession>
<feature type="region of interest" description="Disordered" evidence="1">
    <location>
        <begin position="12"/>
        <end position="93"/>
    </location>
</feature>
<evidence type="ECO:0000256" key="1">
    <source>
        <dbReference type="SAM" id="MobiDB-lite"/>
    </source>
</evidence>
<proteinExistence type="predicted"/>
<dbReference type="EMBL" id="JAAGAX010000015">
    <property type="protein sequence ID" value="KAF2290717.1"/>
    <property type="molecule type" value="Genomic_DNA"/>
</dbReference>
<evidence type="ECO:0000313" key="2">
    <source>
        <dbReference type="EMBL" id="KAF2290717.1"/>
    </source>
</evidence>
<sequence length="185" mass="20263">MTLRDTINCILKSGPAYSSSGENAKSNSFQDKDMELAHCSERQISTTKPSAESFQEEQKPSPADVEDGANKRKLVDAPHQMTKKARTTGATDVSKATIGSMRMKDTASQGGVMGVEEKVQQKEISSEVKKKKKEREVVKVEVKQKVVGLEGYMTPYYAAGAMIYGLNSFGTSFNGVMNQDTFSMQ</sequence>
<dbReference type="Proteomes" id="UP000467840">
    <property type="component" value="Chromosome 2"/>
</dbReference>